<accession>A0AA39LVH2</accession>
<feature type="compositionally biased region" description="Basic and acidic residues" evidence="1">
    <location>
        <begin position="41"/>
        <end position="52"/>
    </location>
</feature>
<reference evidence="2" key="1">
    <citation type="submission" date="2023-06" db="EMBL/GenBank/DDBJ databases">
        <title>Genomic analysis of the entomopathogenic nematode Steinernema hermaphroditum.</title>
        <authorList>
            <person name="Schwarz E.M."/>
            <person name="Heppert J.K."/>
            <person name="Baniya A."/>
            <person name="Schwartz H.T."/>
            <person name="Tan C.-H."/>
            <person name="Antoshechkin I."/>
            <person name="Sternberg P.W."/>
            <person name="Goodrich-Blair H."/>
            <person name="Dillman A.R."/>
        </authorList>
    </citation>
    <scope>NUCLEOTIDE SEQUENCE</scope>
    <source>
        <strain evidence="2">PS9179</strain>
        <tissue evidence="2">Whole animal</tissue>
    </source>
</reference>
<gene>
    <name evidence="2" type="ORF">QR680_005495</name>
</gene>
<sequence>MNGMLSEMVKAPTLSEEKDCGSAGWKPGVEVPGGEGGRTGEGPRDGGRDFGFKRSGHTPTRFEVRSLAIALTMSMSPSPSSEVRREEPSALAT</sequence>
<comment type="caution">
    <text evidence="2">The sequence shown here is derived from an EMBL/GenBank/DDBJ whole genome shotgun (WGS) entry which is preliminary data.</text>
</comment>
<dbReference type="AlphaFoldDB" id="A0AA39LVH2"/>
<evidence type="ECO:0000313" key="2">
    <source>
        <dbReference type="EMBL" id="KAK0411123.1"/>
    </source>
</evidence>
<evidence type="ECO:0000313" key="3">
    <source>
        <dbReference type="Proteomes" id="UP001175271"/>
    </source>
</evidence>
<feature type="compositionally biased region" description="Basic and acidic residues" evidence="1">
    <location>
        <begin position="82"/>
        <end position="93"/>
    </location>
</feature>
<feature type="region of interest" description="Disordered" evidence="1">
    <location>
        <begin position="73"/>
        <end position="93"/>
    </location>
</feature>
<evidence type="ECO:0000256" key="1">
    <source>
        <dbReference type="SAM" id="MobiDB-lite"/>
    </source>
</evidence>
<keyword evidence="3" id="KW-1185">Reference proteome</keyword>
<protein>
    <submittedName>
        <fullName evidence="2">Uncharacterized protein</fullName>
    </submittedName>
</protein>
<feature type="region of interest" description="Disordered" evidence="1">
    <location>
        <begin position="1"/>
        <end position="58"/>
    </location>
</feature>
<dbReference type="Proteomes" id="UP001175271">
    <property type="component" value="Unassembled WGS sequence"/>
</dbReference>
<name>A0AA39LVH2_9BILA</name>
<feature type="compositionally biased region" description="Gly residues" evidence="1">
    <location>
        <begin position="31"/>
        <end position="40"/>
    </location>
</feature>
<organism evidence="2 3">
    <name type="scientific">Steinernema hermaphroditum</name>
    <dbReference type="NCBI Taxonomy" id="289476"/>
    <lineage>
        <taxon>Eukaryota</taxon>
        <taxon>Metazoa</taxon>
        <taxon>Ecdysozoa</taxon>
        <taxon>Nematoda</taxon>
        <taxon>Chromadorea</taxon>
        <taxon>Rhabditida</taxon>
        <taxon>Tylenchina</taxon>
        <taxon>Panagrolaimomorpha</taxon>
        <taxon>Strongyloidoidea</taxon>
        <taxon>Steinernematidae</taxon>
        <taxon>Steinernema</taxon>
    </lineage>
</organism>
<dbReference type="EMBL" id="JAUCMV010000003">
    <property type="protein sequence ID" value="KAK0411123.1"/>
    <property type="molecule type" value="Genomic_DNA"/>
</dbReference>
<proteinExistence type="predicted"/>